<evidence type="ECO:0000313" key="1">
    <source>
        <dbReference type="EMBL" id="KIJ05208.1"/>
    </source>
</evidence>
<reference evidence="1 2" key="1">
    <citation type="submission" date="2014-06" db="EMBL/GenBank/DDBJ databases">
        <authorList>
            <consortium name="DOE Joint Genome Institute"/>
            <person name="Kuo A."/>
            <person name="Kohler A."/>
            <person name="Nagy L.G."/>
            <person name="Floudas D."/>
            <person name="Copeland A."/>
            <person name="Barry K.W."/>
            <person name="Cichocki N."/>
            <person name="Veneault-Fourrey C."/>
            <person name="LaButti K."/>
            <person name="Lindquist E.A."/>
            <person name="Lipzen A."/>
            <person name="Lundell T."/>
            <person name="Morin E."/>
            <person name="Murat C."/>
            <person name="Sun H."/>
            <person name="Tunlid A."/>
            <person name="Henrissat B."/>
            <person name="Grigoriev I.V."/>
            <person name="Hibbett D.S."/>
            <person name="Martin F."/>
            <person name="Nordberg H.P."/>
            <person name="Cantor M.N."/>
            <person name="Hua S.X."/>
        </authorList>
    </citation>
    <scope>NUCLEOTIDE SEQUENCE [LARGE SCALE GENOMIC DNA]</scope>
    <source>
        <strain evidence="1 2">ATCC 200175</strain>
    </source>
</reference>
<sequence>VDEAHNIHTAGLSHHGEDAFRPAYGRLGDFRILLPKGIPFQALSATLPLHILMTIKRELIRSSGT</sequence>
<dbReference type="Proteomes" id="UP000053647">
    <property type="component" value="Unassembled WGS sequence"/>
</dbReference>
<accession>A0A0C9T137</accession>
<protein>
    <recommendedName>
        <fullName evidence="3">Helicase ATP-binding domain-containing protein</fullName>
    </recommendedName>
</protein>
<dbReference type="EMBL" id="KN821155">
    <property type="protein sequence ID" value="KIJ05208.1"/>
    <property type="molecule type" value="Genomic_DNA"/>
</dbReference>
<dbReference type="InterPro" id="IPR027417">
    <property type="entry name" value="P-loop_NTPase"/>
</dbReference>
<evidence type="ECO:0000313" key="2">
    <source>
        <dbReference type="Proteomes" id="UP000053647"/>
    </source>
</evidence>
<organism evidence="1 2">
    <name type="scientific">Paxillus involutus ATCC 200175</name>
    <dbReference type="NCBI Taxonomy" id="664439"/>
    <lineage>
        <taxon>Eukaryota</taxon>
        <taxon>Fungi</taxon>
        <taxon>Dikarya</taxon>
        <taxon>Basidiomycota</taxon>
        <taxon>Agaricomycotina</taxon>
        <taxon>Agaricomycetes</taxon>
        <taxon>Agaricomycetidae</taxon>
        <taxon>Boletales</taxon>
        <taxon>Paxilineae</taxon>
        <taxon>Paxillaceae</taxon>
        <taxon>Paxillus</taxon>
    </lineage>
</organism>
<dbReference type="Gene3D" id="3.40.50.300">
    <property type="entry name" value="P-loop containing nucleotide triphosphate hydrolases"/>
    <property type="match status" value="1"/>
</dbReference>
<proteinExistence type="predicted"/>
<evidence type="ECO:0008006" key="3">
    <source>
        <dbReference type="Google" id="ProtNLM"/>
    </source>
</evidence>
<dbReference type="HOGENOM" id="CLU_2855959_0_0_1"/>
<name>A0A0C9T137_PAXIN</name>
<reference evidence="2" key="2">
    <citation type="submission" date="2015-01" db="EMBL/GenBank/DDBJ databases">
        <title>Evolutionary Origins and Diversification of the Mycorrhizal Mutualists.</title>
        <authorList>
            <consortium name="DOE Joint Genome Institute"/>
            <consortium name="Mycorrhizal Genomics Consortium"/>
            <person name="Kohler A."/>
            <person name="Kuo A."/>
            <person name="Nagy L.G."/>
            <person name="Floudas D."/>
            <person name="Copeland A."/>
            <person name="Barry K.W."/>
            <person name="Cichocki N."/>
            <person name="Veneault-Fourrey C."/>
            <person name="LaButti K."/>
            <person name="Lindquist E.A."/>
            <person name="Lipzen A."/>
            <person name="Lundell T."/>
            <person name="Morin E."/>
            <person name="Murat C."/>
            <person name="Riley R."/>
            <person name="Ohm R."/>
            <person name="Sun H."/>
            <person name="Tunlid A."/>
            <person name="Henrissat B."/>
            <person name="Grigoriev I.V."/>
            <person name="Hibbett D.S."/>
            <person name="Martin F."/>
        </authorList>
    </citation>
    <scope>NUCLEOTIDE SEQUENCE [LARGE SCALE GENOMIC DNA]</scope>
    <source>
        <strain evidence="2">ATCC 200175</strain>
    </source>
</reference>
<dbReference type="AlphaFoldDB" id="A0A0C9T137"/>
<gene>
    <name evidence="1" type="ORF">PAXINDRAFT_93756</name>
</gene>
<keyword evidence="2" id="KW-1185">Reference proteome</keyword>
<feature type="non-terminal residue" evidence="1">
    <location>
        <position position="1"/>
    </location>
</feature>
<dbReference type="OrthoDB" id="10261556at2759"/>